<sequence length="238" mass="26904">MGVGIKATKKTDFKKTHTKKNILESIPDELIIDIVARVAASSSSDLFKAKLSCRTLNKFADDKYIIQRASLDDFPVVPWTPNNRKQAIFSERCADLENPEALYRRGIVGYFEKMEMSSSIDCLVRAAKSGHLEAMYVLGIIMILHGDQTKEQGMKIIVDMKTLQTKENIDIIRERFSRTLGSMWVNNTMVVGLVMPTCCTIAEHPKSSRWGKLEDSECEACSCDQEIVHLWEILPKSI</sequence>
<dbReference type="Proteomes" id="UP000077755">
    <property type="component" value="Chromosome 5"/>
</dbReference>
<dbReference type="PANTHER" id="PTHR33784">
    <property type="entry name" value="OS05G0482100 PROTEIN"/>
    <property type="match status" value="1"/>
</dbReference>
<dbReference type="EMBL" id="CP093347">
    <property type="protein sequence ID" value="WOH01350.1"/>
    <property type="molecule type" value="Genomic_DNA"/>
</dbReference>
<reference evidence="2" key="2">
    <citation type="submission" date="2022-03" db="EMBL/GenBank/DDBJ databases">
        <title>Draft title - Genomic analysis of global carrot germplasm unveils the trajectory of domestication and the origin of high carotenoid orange carrot.</title>
        <authorList>
            <person name="Iorizzo M."/>
            <person name="Ellison S."/>
            <person name="Senalik D."/>
            <person name="Macko-Podgorni A."/>
            <person name="Grzebelus D."/>
            <person name="Bostan H."/>
            <person name="Rolling W."/>
            <person name="Curaba J."/>
            <person name="Simon P."/>
        </authorList>
    </citation>
    <scope>NUCLEOTIDE SEQUENCE</scope>
    <source>
        <tissue evidence="2">Leaf</tissue>
    </source>
</reference>
<evidence type="ECO:0000313" key="2">
    <source>
        <dbReference type="EMBL" id="WOH01350.1"/>
    </source>
</evidence>
<dbReference type="Pfam" id="PF23310">
    <property type="entry name" value="TPR_27"/>
    <property type="match status" value="1"/>
</dbReference>
<feature type="domain" description="At2g35280-like TPR" evidence="1">
    <location>
        <begin position="74"/>
        <end position="178"/>
    </location>
</feature>
<organism evidence="2 3">
    <name type="scientific">Daucus carota subsp. sativus</name>
    <name type="common">Carrot</name>
    <dbReference type="NCBI Taxonomy" id="79200"/>
    <lineage>
        <taxon>Eukaryota</taxon>
        <taxon>Viridiplantae</taxon>
        <taxon>Streptophyta</taxon>
        <taxon>Embryophyta</taxon>
        <taxon>Tracheophyta</taxon>
        <taxon>Spermatophyta</taxon>
        <taxon>Magnoliopsida</taxon>
        <taxon>eudicotyledons</taxon>
        <taxon>Gunneridae</taxon>
        <taxon>Pentapetalae</taxon>
        <taxon>asterids</taxon>
        <taxon>campanulids</taxon>
        <taxon>Apiales</taxon>
        <taxon>Apiaceae</taxon>
        <taxon>Apioideae</taxon>
        <taxon>Scandiceae</taxon>
        <taxon>Daucinae</taxon>
        <taxon>Daucus</taxon>
        <taxon>Daucus sect. Daucus</taxon>
    </lineage>
</organism>
<dbReference type="AlphaFoldDB" id="A0A161YMG5"/>
<dbReference type="OMA" id="FHQTAND"/>
<proteinExistence type="predicted"/>
<dbReference type="KEGG" id="dcr:108221587"/>
<dbReference type="InterPro" id="IPR040338">
    <property type="entry name" value="At1g67623-like"/>
</dbReference>
<dbReference type="InterPro" id="IPR057136">
    <property type="entry name" value="At2g35280_TPR_dom"/>
</dbReference>
<dbReference type="SUPFAM" id="SSF81901">
    <property type="entry name" value="HCP-like"/>
    <property type="match status" value="1"/>
</dbReference>
<protein>
    <recommendedName>
        <fullName evidence="1">At2g35280-like TPR domain-containing protein</fullName>
    </recommendedName>
</protein>
<accession>A0A161YMG5</accession>
<reference evidence="2" key="1">
    <citation type="journal article" date="2016" name="Nat. Genet.">
        <title>A high-quality carrot genome assembly provides new insights into carotenoid accumulation and asterid genome evolution.</title>
        <authorList>
            <person name="Iorizzo M."/>
            <person name="Ellison S."/>
            <person name="Senalik D."/>
            <person name="Zeng P."/>
            <person name="Satapoomin P."/>
            <person name="Huang J."/>
            <person name="Bowman M."/>
            <person name="Iovene M."/>
            <person name="Sanseverino W."/>
            <person name="Cavagnaro P."/>
            <person name="Yildiz M."/>
            <person name="Macko-Podgorni A."/>
            <person name="Moranska E."/>
            <person name="Grzebelus E."/>
            <person name="Grzebelus D."/>
            <person name="Ashrafi H."/>
            <person name="Zheng Z."/>
            <person name="Cheng S."/>
            <person name="Spooner D."/>
            <person name="Van Deynze A."/>
            <person name="Simon P."/>
        </authorList>
    </citation>
    <scope>NUCLEOTIDE SEQUENCE</scope>
    <source>
        <tissue evidence="2">Leaf</tissue>
    </source>
</reference>
<dbReference type="InterPro" id="IPR036047">
    <property type="entry name" value="F-box-like_dom_sf"/>
</dbReference>
<dbReference type="Gramene" id="KZM94869">
    <property type="protein sequence ID" value="KZM94869"/>
    <property type="gene ID" value="DCAR_018111"/>
</dbReference>
<dbReference type="OrthoDB" id="1926629at2759"/>
<evidence type="ECO:0000313" key="3">
    <source>
        <dbReference type="Proteomes" id="UP000077755"/>
    </source>
</evidence>
<keyword evidence="3" id="KW-1185">Reference proteome</keyword>
<evidence type="ECO:0000259" key="1">
    <source>
        <dbReference type="Pfam" id="PF23310"/>
    </source>
</evidence>
<dbReference type="PANTHER" id="PTHR33784:SF10">
    <property type="entry name" value="F-BOX PROTEIN"/>
    <property type="match status" value="1"/>
</dbReference>
<name>A0A161YMG5_DAUCS</name>
<dbReference type="SUPFAM" id="SSF81383">
    <property type="entry name" value="F-box domain"/>
    <property type="match status" value="1"/>
</dbReference>
<gene>
    <name evidence="2" type="ORF">DCAR_0520732</name>
</gene>